<dbReference type="NCBIfam" id="NF037995">
    <property type="entry name" value="TRAP_S1"/>
    <property type="match status" value="1"/>
</dbReference>
<organism evidence="5 6">
    <name type="scientific">Allomesorhizobium camelthorni</name>
    <dbReference type="NCBI Taxonomy" id="475069"/>
    <lineage>
        <taxon>Bacteria</taxon>
        <taxon>Pseudomonadati</taxon>
        <taxon>Pseudomonadota</taxon>
        <taxon>Alphaproteobacteria</taxon>
        <taxon>Hyphomicrobiales</taxon>
        <taxon>Phyllobacteriaceae</taxon>
        <taxon>Allomesorhizobium</taxon>
    </lineage>
</organism>
<feature type="binding site" evidence="3">
    <location>
        <position position="238"/>
    </location>
    <ligand>
        <name>substrate</name>
    </ligand>
</feature>
<dbReference type="InterPro" id="IPR038404">
    <property type="entry name" value="TRAP_DctP_sf"/>
</dbReference>
<dbReference type="GO" id="GO:0031317">
    <property type="term" value="C:tripartite ATP-independent periplasmic transporter complex"/>
    <property type="evidence" value="ECO:0007669"/>
    <property type="project" value="InterPro"/>
</dbReference>
<feature type="binding site" evidence="3">
    <location>
        <position position="212"/>
    </location>
    <ligand>
        <name>substrate</name>
    </ligand>
</feature>
<keyword evidence="6" id="KW-1185">Reference proteome</keyword>
<name>A0A6G4WLP6_9HYPH</name>
<comment type="caution">
    <text evidence="5">The sequence shown here is derived from an EMBL/GenBank/DDBJ whole genome shotgun (WGS) entry which is preliminary data.</text>
</comment>
<proteinExistence type="predicted"/>
<dbReference type="InterPro" id="IPR026289">
    <property type="entry name" value="SBP_TakP-like"/>
</dbReference>
<evidence type="ECO:0000256" key="1">
    <source>
        <dbReference type="ARBA" id="ARBA00022729"/>
    </source>
</evidence>
<dbReference type="RefSeq" id="WP_165033364.1">
    <property type="nucleotide sequence ID" value="NZ_JAAKZF010000075.1"/>
</dbReference>
<dbReference type="Proteomes" id="UP001642900">
    <property type="component" value="Unassembled WGS sequence"/>
</dbReference>
<dbReference type="PANTHER" id="PTHR33376:SF5">
    <property type="entry name" value="EXTRACYTOPLASMIC SOLUTE RECEPTOR PROTEIN"/>
    <property type="match status" value="1"/>
</dbReference>
<dbReference type="Gene3D" id="3.40.190.10">
    <property type="entry name" value="Periplasmic binding protein-like II"/>
    <property type="match status" value="1"/>
</dbReference>
<dbReference type="GO" id="GO:0046872">
    <property type="term" value="F:metal ion binding"/>
    <property type="evidence" value="ECO:0007669"/>
    <property type="project" value="UniProtKB-KW"/>
</dbReference>
<keyword evidence="1 4" id="KW-0732">Signal</keyword>
<feature type="binding site" evidence="3">
    <location>
        <position position="213"/>
    </location>
    <ligand>
        <name>Na(+)</name>
        <dbReference type="ChEBI" id="CHEBI:29101"/>
    </ligand>
</feature>
<feature type="binding site" evidence="2">
    <location>
        <position position="175"/>
    </location>
    <ligand>
        <name>substrate</name>
    </ligand>
</feature>
<feature type="signal peptide" evidence="4">
    <location>
        <begin position="1"/>
        <end position="19"/>
    </location>
</feature>
<gene>
    <name evidence="5" type="ORF">G6N73_28545</name>
</gene>
<dbReference type="Pfam" id="PF03480">
    <property type="entry name" value="DctP"/>
    <property type="match status" value="1"/>
</dbReference>
<feature type="binding site" evidence="2">
    <location>
        <position position="154"/>
    </location>
    <ligand>
        <name>substrate</name>
    </ligand>
</feature>
<evidence type="ECO:0000256" key="4">
    <source>
        <dbReference type="SAM" id="SignalP"/>
    </source>
</evidence>
<sequence length="360" mass="38929">MHRRKFLTTSAIALPTALAAPAIGRAQAKHDWKLVTSLPKNLPGPGVSAQRWAERITKMSGGELNVTVYGGGELVPPFGTQEAVENGTAQAYHGSGSWFAGRDISHAFFFSGPFGLLFDEMHAWMYYGGGQELLDEFTNPRGLQIFIAGGSGVQTFGWFKKPINSLDDLRGLNFRVTGFGASVLNKIGMNAVSTPPGEIFPALQSGALDGAEWVGPSFDQAFGLQKIMSHMYAPSFGDVYGGIEFGINLDAWNALSEDLQTIVVTATEAEANRSSADALNMNLDGLAALKEVEGLTTGTLPEDVWEALRKASHEVMDEVAATNDFVAKLMDSYYSYVKRASEYKGLYDVVLSEERAKYVA</sequence>
<reference evidence="5 6" key="1">
    <citation type="submission" date="2020-02" db="EMBL/GenBank/DDBJ databases">
        <title>Genome sequence of strain CCNWXJ40-4.</title>
        <authorList>
            <person name="Gao J."/>
            <person name="Sun J."/>
        </authorList>
    </citation>
    <scope>NUCLEOTIDE SEQUENCE [LARGE SCALE GENOMIC DNA]</scope>
    <source>
        <strain evidence="5 6">CCNWXJ 40-4</strain>
    </source>
</reference>
<evidence type="ECO:0000313" key="5">
    <source>
        <dbReference type="EMBL" id="NGO54997.1"/>
    </source>
</evidence>
<dbReference type="Gene3D" id="3.40.190.170">
    <property type="entry name" value="Bacterial extracellular solute-binding protein, family 7"/>
    <property type="match status" value="1"/>
</dbReference>
<feature type="chain" id="PRO_5026067134" evidence="4">
    <location>
        <begin position="20"/>
        <end position="360"/>
    </location>
</feature>
<evidence type="ECO:0000256" key="2">
    <source>
        <dbReference type="PIRSR" id="PIRSR039026-1"/>
    </source>
</evidence>
<protein>
    <submittedName>
        <fullName evidence="5">TRAP transporter substrate-binding protein</fullName>
    </submittedName>
</protein>
<evidence type="ECO:0000313" key="6">
    <source>
        <dbReference type="Proteomes" id="UP001642900"/>
    </source>
</evidence>
<dbReference type="PANTHER" id="PTHR33376">
    <property type="match status" value="1"/>
</dbReference>
<dbReference type="GO" id="GO:0055085">
    <property type="term" value="P:transmembrane transport"/>
    <property type="evidence" value="ECO:0007669"/>
    <property type="project" value="InterPro"/>
</dbReference>
<keyword evidence="3" id="KW-0479">Metal-binding</keyword>
<evidence type="ECO:0000256" key="3">
    <source>
        <dbReference type="PIRSR" id="PIRSR039026-2"/>
    </source>
</evidence>
<dbReference type="InterPro" id="IPR018389">
    <property type="entry name" value="DctP_fam"/>
</dbReference>
<accession>A0A6G4WLP6</accession>
<dbReference type="CDD" id="cd13604">
    <property type="entry name" value="PBP2_TRAP_ketoacid_lactate_like"/>
    <property type="match status" value="1"/>
</dbReference>
<dbReference type="AlphaFoldDB" id="A0A6G4WLP6"/>
<dbReference type="EMBL" id="JAAKZF010000075">
    <property type="protein sequence ID" value="NGO54997.1"/>
    <property type="molecule type" value="Genomic_DNA"/>
</dbReference>
<dbReference type="PIRSF" id="PIRSF039026">
    <property type="entry name" value="SiaP"/>
    <property type="match status" value="1"/>
</dbReference>